<accession>A0A8J3BSR5</accession>
<sequence length="492" mass="53425">MNEVRSPAGDASVRARWRALVLTDPVARLVRNAGHAGIDDDVFDLRQLALAAIDVAVASMGFARQITLAQLVDTVAGLARLMDERDDPVAAIEAARWVVRGLLNDAENQGKFVYVFHDIRSTPRRREEYAFKLLSLQDSPSGAVVQASPQAVMLYLNGLNLDVDDAEEALSVVLRRQLEDRRFEAAGRTAETAERASVAMAATLADIIESTRRDVRSADWLVDVPARLARARKHVKARIEADGEVIGHVMSGIDAESDAAVRRASGDLVETLQRIREVHLDLASRASGAREVLQQAQLRQVFSRPVRLRLLNVERELFEPILAMATADAQAVCEAFTDRILGFRLPRVLHLGDLVDSLLTPTRQVTPVEYVPEDPGNADEADAQAYAPEVIAAATKILRRAEHAPVPLSELVDAATAVDPEEVDGAVEDLIELVTLAALWAYAPDLPEPGDSPTAGIDTLIAALTAERTGHTIDRPMVWGNQLMISASGAIS</sequence>
<proteinExistence type="predicted"/>
<gene>
    <name evidence="1" type="ORF">GCM10010124_31000</name>
</gene>
<dbReference type="AlphaFoldDB" id="A0A8J3BSR5"/>
<comment type="caution">
    <text evidence="1">The sequence shown here is derived from an EMBL/GenBank/DDBJ whole genome shotgun (WGS) entry which is preliminary data.</text>
</comment>
<keyword evidence="2" id="KW-1185">Reference proteome</keyword>
<dbReference type="Proteomes" id="UP000662200">
    <property type="component" value="Unassembled WGS sequence"/>
</dbReference>
<reference evidence="1" key="1">
    <citation type="journal article" date="2014" name="Int. J. Syst. Evol. Microbiol.">
        <title>Complete genome sequence of Corynebacterium casei LMG S-19264T (=DSM 44701T), isolated from a smear-ripened cheese.</title>
        <authorList>
            <consortium name="US DOE Joint Genome Institute (JGI-PGF)"/>
            <person name="Walter F."/>
            <person name="Albersmeier A."/>
            <person name="Kalinowski J."/>
            <person name="Ruckert C."/>
        </authorList>
    </citation>
    <scope>NUCLEOTIDE SEQUENCE</scope>
    <source>
        <strain evidence="1">JCM 3091</strain>
    </source>
</reference>
<reference evidence="1" key="2">
    <citation type="submission" date="2020-09" db="EMBL/GenBank/DDBJ databases">
        <authorList>
            <person name="Sun Q."/>
            <person name="Ohkuma M."/>
        </authorList>
    </citation>
    <scope>NUCLEOTIDE SEQUENCE</scope>
    <source>
        <strain evidence="1">JCM 3091</strain>
    </source>
</reference>
<protein>
    <submittedName>
        <fullName evidence="1">Uncharacterized protein</fullName>
    </submittedName>
</protein>
<evidence type="ECO:0000313" key="2">
    <source>
        <dbReference type="Proteomes" id="UP000662200"/>
    </source>
</evidence>
<dbReference type="EMBL" id="BMQC01000011">
    <property type="protein sequence ID" value="GGK36193.1"/>
    <property type="molecule type" value="Genomic_DNA"/>
</dbReference>
<organism evidence="1 2">
    <name type="scientific">Pilimelia terevasa</name>
    <dbReference type="NCBI Taxonomy" id="53372"/>
    <lineage>
        <taxon>Bacteria</taxon>
        <taxon>Bacillati</taxon>
        <taxon>Actinomycetota</taxon>
        <taxon>Actinomycetes</taxon>
        <taxon>Micromonosporales</taxon>
        <taxon>Micromonosporaceae</taxon>
        <taxon>Pilimelia</taxon>
    </lineage>
</organism>
<name>A0A8J3BSR5_9ACTN</name>
<evidence type="ECO:0000313" key="1">
    <source>
        <dbReference type="EMBL" id="GGK36193.1"/>
    </source>
</evidence>
<dbReference type="RefSeq" id="WP_189115051.1">
    <property type="nucleotide sequence ID" value="NZ_BMQC01000011.1"/>
</dbReference>